<gene>
    <name evidence="1" type="ORF">Tco_0769217</name>
</gene>
<evidence type="ECO:0008006" key="3">
    <source>
        <dbReference type="Google" id="ProtNLM"/>
    </source>
</evidence>
<dbReference type="Proteomes" id="UP001151760">
    <property type="component" value="Unassembled WGS sequence"/>
</dbReference>
<proteinExistence type="predicted"/>
<name>A0ABQ4ZBF1_9ASTR</name>
<protein>
    <recommendedName>
        <fullName evidence="3">F-box domain-containing protein</fullName>
    </recommendedName>
</protein>
<evidence type="ECO:0000313" key="2">
    <source>
        <dbReference type="Proteomes" id="UP001151760"/>
    </source>
</evidence>
<dbReference type="EMBL" id="BQNB010011133">
    <property type="protein sequence ID" value="GJS86581.1"/>
    <property type="molecule type" value="Genomic_DNA"/>
</dbReference>
<keyword evidence="2" id="KW-1185">Reference proteome</keyword>
<comment type="caution">
    <text evidence="1">The sequence shown here is derived from an EMBL/GenBank/DDBJ whole genome shotgun (WGS) entry which is preliminary data.</text>
</comment>
<reference evidence="1" key="1">
    <citation type="journal article" date="2022" name="Int. J. Mol. Sci.">
        <title>Draft Genome of Tanacetum Coccineum: Genomic Comparison of Closely Related Tanacetum-Family Plants.</title>
        <authorList>
            <person name="Yamashiro T."/>
            <person name="Shiraishi A."/>
            <person name="Nakayama K."/>
            <person name="Satake H."/>
        </authorList>
    </citation>
    <scope>NUCLEOTIDE SEQUENCE</scope>
</reference>
<evidence type="ECO:0000313" key="1">
    <source>
        <dbReference type="EMBL" id="GJS86581.1"/>
    </source>
</evidence>
<organism evidence="1 2">
    <name type="scientific">Tanacetum coccineum</name>
    <dbReference type="NCBI Taxonomy" id="301880"/>
    <lineage>
        <taxon>Eukaryota</taxon>
        <taxon>Viridiplantae</taxon>
        <taxon>Streptophyta</taxon>
        <taxon>Embryophyta</taxon>
        <taxon>Tracheophyta</taxon>
        <taxon>Spermatophyta</taxon>
        <taxon>Magnoliopsida</taxon>
        <taxon>eudicotyledons</taxon>
        <taxon>Gunneridae</taxon>
        <taxon>Pentapetalae</taxon>
        <taxon>asterids</taxon>
        <taxon>campanulids</taxon>
        <taxon>Asterales</taxon>
        <taxon>Asteraceae</taxon>
        <taxon>Asteroideae</taxon>
        <taxon>Anthemideae</taxon>
        <taxon>Anthemidinae</taxon>
        <taxon>Tanacetum</taxon>
    </lineage>
</organism>
<reference evidence="1" key="2">
    <citation type="submission" date="2022-01" db="EMBL/GenBank/DDBJ databases">
        <authorList>
            <person name="Yamashiro T."/>
            <person name="Shiraishi A."/>
            <person name="Satake H."/>
            <person name="Nakayama K."/>
        </authorList>
    </citation>
    <scope>NUCLEOTIDE SEQUENCE</scope>
</reference>
<sequence>MIMVGVEGTIYKIGKRSQDNGRRYRLSSQHPVSVIPNHTRPITSNSHNCFVNNYFFSHVSLFLTLTLTTILHQQQPKHNFNDLVVPGSKTLFVLHQRETDLEKDVKELNIVDHSVALLSTIKYEVLNAVKEYLGTSLDDALHKVLQKHSADITKEHYVPAEIVKRLRQQYVPEKTQKTSQKARWGMQESSKCLNPKQRALYHALMGSILEDEDAMDEEKPPLTFDELMSTPIDFLAYVMNNLKIDNLTQDLLVGPSFNLLKATCKSHMELEYN</sequence>
<accession>A0ABQ4ZBF1</accession>